<dbReference type="Gene3D" id="3.40.50.80">
    <property type="entry name" value="Nucleotide-binding domain of ferredoxin-NADP reductase (FNR) module"/>
    <property type="match status" value="1"/>
</dbReference>
<keyword evidence="8" id="KW-1185">Reference proteome</keyword>
<dbReference type="InterPro" id="IPR017938">
    <property type="entry name" value="Riboflavin_synthase-like_b-brl"/>
</dbReference>
<dbReference type="PRINTS" id="PR00371">
    <property type="entry name" value="FPNCR"/>
</dbReference>
<dbReference type="SUPFAM" id="SSF63380">
    <property type="entry name" value="Riboflavin synthase domain-like"/>
    <property type="match status" value="1"/>
</dbReference>
<dbReference type="Pfam" id="PF00175">
    <property type="entry name" value="NAD_binding_1"/>
    <property type="match status" value="1"/>
</dbReference>
<dbReference type="Pfam" id="PF00970">
    <property type="entry name" value="FAD_binding_6"/>
    <property type="match status" value="1"/>
</dbReference>
<evidence type="ECO:0000256" key="1">
    <source>
        <dbReference type="ARBA" id="ARBA00001974"/>
    </source>
</evidence>
<keyword evidence="3" id="KW-0274">FAD</keyword>
<organism evidence="7 8">
    <name type="scientific">Candidatus Nitrospira nitrosa</name>
    <dbReference type="NCBI Taxonomy" id="1742972"/>
    <lineage>
        <taxon>Bacteria</taxon>
        <taxon>Pseudomonadati</taxon>
        <taxon>Nitrospirota</taxon>
        <taxon>Nitrospiria</taxon>
        <taxon>Nitrospirales</taxon>
        <taxon>Nitrospiraceae</taxon>
        <taxon>Nitrospira</taxon>
    </lineage>
</organism>
<dbReference type="GO" id="GO:0016491">
    <property type="term" value="F:oxidoreductase activity"/>
    <property type="evidence" value="ECO:0007669"/>
    <property type="project" value="UniProtKB-KW"/>
</dbReference>
<dbReference type="InterPro" id="IPR001709">
    <property type="entry name" value="Flavoprot_Pyr_Nucl_cyt_Rdtase"/>
</dbReference>
<dbReference type="RefSeq" id="WP_090749949.1">
    <property type="nucleotide sequence ID" value="NZ_CZQA01000010.1"/>
</dbReference>
<evidence type="ECO:0000256" key="3">
    <source>
        <dbReference type="ARBA" id="ARBA00022827"/>
    </source>
</evidence>
<evidence type="ECO:0000256" key="2">
    <source>
        <dbReference type="ARBA" id="ARBA00022630"/>
    </source>
</evidence>
<dbReference type="PANTHER" id="PTHR19370">
    <property type="entry name" value="NADH-CYTOCHROME B5 REDUCTASE"/>
    <property type="match status" value="1"/>
</dbReference>
<dbReference type="PRINTS" id="PR00406">
    <property type="entry name" value="CYTB5RDTASE"/>
</dbReference>
<dbReference type="Gene3D" id="2.40.30.10">
    <property type="entry name" value="Translation factors"/>
    <property type="match status" value="1"/>
</dbReference>
<dbReference type="Proteomes" id="UP000199032">
    <property type="component" value="Unassembled WGS sequence"/>
</dbReference>
<dbReference type="InterPro" id="IPR001834">
    <property type="entry name" value="CBR-like"/>
</dbReference>
<keyword evidence="4" id="KW-0560">Oxidoreductase</keyword>
<evidence type="ECO:0000256" key="5">
    <source>
        <dbReference type="ARBA" id="ARBA00023027"/>
    </source>
</evidence>
<dbReference type="InterPro" id="IPR001433">
    <property type="entry name" value="OxRdtase_FAD/NAD-bd"/>
</dbReference>
<evidence type="ECO:0000259" key="6">
    <source>
        <dbReference type="PROSITE" id="PS51384"/>
    </source>
</evidence>
<name>A0A0S4LIP4_9BACT</name>
<comment type="cofactor">
    <cofactor evidence="1">
        <name>FAD</name>
        <dbReference type="ChEBI" id="CHEBI:57692"/>
    </cofactor>
</comment>
<dbReference type="InterPro" id="IPR008333">
    <property type="entry name" value="Cbr1-like_FAD-bd_dom"/>
</dbReference>
<keyword evidence="2" id="KW-0285">Flavoprotein</keyword>
<protein>
    <submittedName>
        <fullName evidence="7">Putative Flavoprotein pyridine nucleotide cytochrome reductase</fullName>
    </submittedName>
</protein>
<reference evidence="7 8" key="1">
    <citation type="submission" date="2015-10" db="EMBL/GenBank/DDBJ databases">
        <authorList>
            <person name="Gilbert D.G."/>
        </authorList>
    </citation>
    <scope>NUCLEOTIDE SEQUENCE [LARGE SCALE GENOMIC DNA]</scope>
    <source>
        <strain evidence="7">COMA1</strain>
    </source>
</reference>
<evidence type="ECO:0000313" key="8">
    <source>
        <dbReference type="Proteomes" id="UP000199032"/>
    </source>
</evidence>
<accession>A0A0S4LIP4</accession>
<dbReference type="CDD" id="cd06183">
    <property type="entry name" value="cyt_b5_reduct_like"/>
    <property type="match status" value="1"/>
</dbReference>
<evidence type="ECO:0000256" key="4">
    <source>
        <dbReference type="ARBA" id="ARBA00023002"/>
    </source>
</evidence>
<evidence type="ECO:0000313" key="7">
    <source>
        <dbReference type="EMBL" id="CUS37479.1"/>
    </source>
</evidence>
<dbReference type="InterPro" id="IPR017927">
    <property type="entry name" value="FAD-bd_FR_type"/>
</dbReference>
<dbReference type="SUPFAM" id="SSF52343">
    <property type="entry name" value="Ferredoxin reductase-like, C-terminal NADP-linked domain"/>
    <property type="match status" value="1"/>
</dbReference>
<dbReference type="InterPro" id="IPR039261">
    <property type="entry name" value="FNR_nucleotide-bd"/>
</dbReference>
<dbReference type="PROSITE" id="PS51384">
    <property type="entry name" value="FAD_FR"/>
    <property type="match status" value="1"/>
</dbReference>
<keyword evidence="5" id="KW-0520">NAD</keyword>
<gene>
    <name evidence="7" type="ORF">COMA1_40074</name>
</gene>
<dbReference type="OrthoDB" id="544091at2"/>
<sequence>MNAATRIKTKTPSPYKLVHIETDTHDTKTFRFDLPDNATLDMLPGDFLYVHATINGKLIKRAYTPSSLPGTTGSFDLTVKRYDTGSISKYLHDQKIGETVLMSGPNTGGHWVDGMATRVGFVAGGTGITPMISIIRWILINQLDAELYLLFANKTESDIIFRQEWDRNIREHHNFHCHHVLEEPPPGWLDSTGRITPDLLRQHLPPPGADSCVFVCGPPAMVDSVETTLKELGYPEQAIILP</sequence>
<dbReference type="AlphaFoldDB" id="A0A0S4LIP4"/>
<dbReference type="EMBL" id="CZQA01000010">
    <property type="protein sequence ID" value="CUS37479.1"/>
    <property type="molecule type" value="Genomic_DNA"/>
</dbReference>
<dbReference type="STRING" id="1742972.COMA1_40074"/>
<proteinExistence type="predicted"/>
<feature type="domain" description="FAD-binding FR-type" evidence="6">
    <location>
        <begin position="10"/>
        <end position="112"/>
    </location>
</feature>